<accession>A0A2P9HLR4</accession>
<organism evidence="2 3">
    <name type="scientific">Ochrobactrum soli</name>
    <dbReference type="NCBI Taxonomy" id="2448455"/>
    <lineage>
        <taxon>Bacteria</taxon>
        <taxon>Pseudomonadati</taxon>
        <taxon>Pseudomonadota</taxon>
        <taxon>Alphaproteobacteria</taxon>
        <taxon>Hyphomicrobiales</taxon>
        <taxon>Brucellaceae</taxon>
        <taxon>Brucella/Ochrobactrum group</taxon>
        <taxon>Ochrobactrum</taxon>
    </lineage>
</organism>
<dbReference type="EMBL" id="OOFM01000005">
    <property type="protein sequence ID" value="SPL65057.1"/>
    <property type="molecule type" value="Genomic_DNA"/>
</dbReference>
<feature type="region of interest" description="Disordered" evidence="1">
    <location>
        <begin position="77"/>
        <end position="98"/>
    </location>
</feature>
<dbReference type="Proteomes" id="UP000246073">
    <property type="component" value="Unassembled WGS sequence"/>
</dbReference>
<reference evidence="3" key="1">
    <citation type="submission" date="2017-12" db="EMBL/GenBank/DDBJ databases">
        <authorList>
            <person name="Diaz M."/>
        </authorList>
    </citation>
    <scope>NUCLEOTIDE SEQUENCE [LARGE SCALE GENOMIC DNA]</scope>
    <source>
        <strain evidence="3">FI11154</strain>
    </source>
</reference>
<evidence type="ECO:0000256" key="1">
    <source>
        <dbReference type="SAM" id="MobiDB-lite"/>
    </source>
</evidence>
<name>A0A2P9HLR4_9HYPH</name>
<gene>
    <name evidence="2" type="ORF">OHAE_924</name>
</gene>
<dbReference type="AlphaFoldDB" id="A0A2P9HLR4"/>
<evidence type="ECO:0000313" key="3">
    <source>
        <dbReference type="Proteomes" id="UP000246073"/>
    </source>
</evidence>
<protein>
    <submittedName>
        <fullName evidence="2">Probable A1 protein</fullName>
    </submittedName>
</protein>
<sequence length="584" mass="64632">MTSRKMKQHIERELAIQIDMEIERRKTPEELFKSGSSIREVALACELTFYAARKIWLSINKPEAPKSASAAVEKIWPSEASESTSEDEKPAKKKAPRIQELPTIQADLEPGIVHRFLISAAQDDTPVHQEFLRNMQAYAQYIGAHIIIGGHTYQLGLFEDHAAAANVYDPTIHEYLCHDRVQLTPDVLYLGSANVLPTTANPLNGWLTQNHGGHVIVPHSRIALQSIPRLQGQDPRFAISTGTVTMPNYTARAAGQKSIFHHTFGFTVVEIDVDGEVFLRPVSADDDGSFQDLNTLVVNGICDGDKRVRAISWGDIHHEQLDDTIAASSFGYDRKNKKILNNINILDGLQPEIQFFHDTLDFRRRNHHNLSDPHVMALVSANGSESVEAEVQEASDFIAACTRDFCTTVVVESNHDNALARWLKNVDGASDVKNAYYWHDLNSAWHKAIRAGNDNFNVVEYGLRRANLPDSVEFVGAGQGYQVDGIECGLHGDLGISGSRGSPNQFKRFGVRTSTGHTHTPSISEGAYVSGVSAKLDQGYNRGPTTWAHAHIVQYHNGKRTLLILSADGRCQAIGDRVHLQMAA</sequence>
<dbReference type="RefSeq" id="WP_109368772.1">
    <property type="nucleotide sequence ID" value="NZ_OOFM01000005.1"/>
</dbReference>
<evidence type="ECO:0000313" key="2">
    <source>
        <dbReference type="EMBL" id="SPL65057.1"/>
    </source>
</evidence>
<proteinExistence type="predicted"/>